<keyword evidence="2" id="KW-0067">ATP-binding</keyword>
<accession>A0ABX7QAK5</accession>
<dbReference type="RefSeq" id="WP_207295262.1">
    <property type="nucleotide sequence ID" value="NZ_CP071448.1"/>
</dbReference>
<reference evidence="2 3" key="1">
    <citation type="submission" date="2021-03" db="EMBL/GenBank/DDBJ databases">
        <title>Flavobacterium kribbensis sp. nov, an endophytic bacteria, isolated from soybean.</title>
        <authorList>
            <person name="Lee J."/>
            <person name="Seo J."/>
        </authorList>
    </citation>
    <scope>NUCLEOTIDE SEQUENCE [LARGE SCALE GENOMIC DNA]</scope>
    <source>
        <strain evidence="2 3">BB8</strain>
    </source>
</reference>
<gene>
    <name evidence="2" type="ORF">J0383_17490</name>
</gene>
<keyword evidence="3" id="KW-1185">Reference proteome</keyword>
<evidence type="ECO:0000313" key="3">
    <source>
        <dbReference type="Proteomes" id="UP000663440"/>
    </source>
</evidence>
<dbReference type="PANTHER" id="PTHR43581:SF4">
    <property type="entry name" value="ATP_GTP PHOSPHATASE"/>
    <property type="match status" value="1"/>
</dbReference>
<dbReference type="PANTHER" id="PTHR43581">
    <property type="entry name" value="ATP/GTP PHOSPHATASE"/>
    <property type="match status" value="1"/>
</dbReference>
<dbReference type="InterPro" id="IPR027417">
    <property type="entry name" value="P-loop_NTPase"/>
</dbReference>
<sequence length="627" mass="73023">MGYSIIFNDRSVGDDLNNYFIDDESKSLLYFPNSNKINIIVGANNSGKSMFMRSFMCSDIVGIDINKFEEYNTALLKAMVYIPRNINNLLDVLEFEKDVADKVKNNLDVINGIRHNLPVEKYDDFINANANLIKEFKNVKRYYIPTLRTAHSLFKLNNSVYQKIENDIFLETLTNYYKLDKKKVDVFTGIHLYKEILNSRNSKREIRESFEKFENFIGRYFFDNKKIDIVAEFNKDESLAGNNNLENICVHIEGEKDRDLFRLGDGIQAIIILMYKIFMAEDNSLIFIDEPELNLHPGMQRLFLEQITNNDDLKKKNLTYIITTHSNHFLDLTIEKDDVSIYSFTPKKTKNVEKQFSIKNVNRGNNKLLKELGVNNSSVFMANCSIWVEGISDRNYIKAFLKSYCDSTKKSYPKEDIDFAFFEYAGSNIDHYIFDDKAEKDDVEVILKDINSLAISNRIFLLADSDASEEDISKAIRLKGLQDAENDNFIPKIIWNVREIENLLTNEMWKAILIEFCNKKLVKSHEKDIFLKIEEALAEVKYSDYAKKYVGEFLEEIRNKMGKISSTFILNQSTYEVKSDGSFGTIINKRELSELVFNQNFSWEVLSENKEIETLTTEIYDFITQKN</sequence>
<evidence type="ECO:0000259" key="1">
    <source>
        <dbReference type="Pfam" id="PF13304"/>
    </source>
</evidence>
<dbReference type="Pfam" id="PF13304">
    <property type="entry name" value="AAA_21"/>
    <property type="match status" value="1"/>
</dbReference>
<keyword evidence="2" id="KW-0547">Nucleotide-binding</keyword>
<feature type="domain" description="ATPase AAA-type core" evidence="1">
    <location>
        <begin position="37"/>
        <end position="331"/>
    </location>
</feature>
<dbReference type="GO" id="GO:0005524">
    <property type="term" value="F:ATP binding"/>
    <property type="evidence" value="ECO:0007669"/>
    <property type="project" value="UniProtKB-KW"/>
</dbReference>
<organism evidence="2 3">
    <name type="scientific">Flavobacterium endoglycinae</name>
    <dbReference type="NCBI Taxonomy" id="2816357"/>
    <lineage>
        <taxon>Bacteria</taxon>
        <taxon>Pseudomonadati</taxon>
        <taxon>Bacteroidota</taxon>
        <taxon>Flavobacteriia</taxon>
        <taxon>Flavobacteriales</taxon>
        <taxon>Flavobacteriaceae</taxon>
        <taxon>Flavobacterium</taxon>
    </lineage>
</organism>
<dbReference type="EMBL" id="CP071448">
    <property type="protein sequence ID" value="QSW88054.1"/>
    <property type="molecule type" value="Genomic_DNA"/>
</dbReference>
<dbReference type="Gene3D" id="3.40.50.300">
    <property type="entry name" value="P-loop containing nucleotide triphosphate hydrolases"/>
    <property type="match status" value="1"/>
</dbReference>
<proteinExistence type="predicted"/>
<evidence type="ECO:0000313" key="2">
    <source>
        <dbReference type="EMBL" id="QSW88054.1"/>
    </source>
</evidence>
<dbReference type="InterPro" id="IPR051396">
    <property type="entry name" value="Bact_Antivir_Def_Nuclease"/>
</dbReference>
<dbReference type="Proteomes" id="UP000663440">
    <property type="component" value="Chromosome"/>
</dbReference>
<dbReference type="SUPFAM" id="SSF52540">
    <property type="entry name" value="P-loop containing nucleoside triphosphate hydrolases"/>
    <property type="match status" value="1"/>
</dbReference>
<dbReference type="InterPro" id="IPR003959">
    <property type="entry name" value="ATPase_AAA_core"/>
</dbReference>
<name>A0ABX7QAK5_9FLAO</name>
<protein>
    <submittedName>
        <fullName evidence="2">ATP-binding protein</fullName>
    </submittedName>
</protein>